<proteinExistence type="predicted"/>
<reference evidence="1" key="2">
    <citation type="submission" date="2020-09" db="EMBL/GenBank/DDBJ databases">
        <authorList>
            <person name="Sun Q."/>
            <person name="Zhou Y."/>
        </authorList>
    </citation>
    <scope>NUCLEOTIDE SEQUENCE</scope>
    <source>
        <strain evidence="1">CGMCC 1.12181</strain>
    </source>
</reference>
<dbReference type="SUPFAM" id="SSF53448">
    <property type="entry name" value="Nucleotide-diphospho-sugar transferases"/>
    <property type="match status" value="1"/>
</dbReference>
<dbReference type="RefSeq" id="WP_188364151.1">
    <property type="nucleotide sequence ID" value="NZ_BAABJF010000032.1"/>
</dbReference>
<dbReference type="AlphaFoldDB" id="A0A917FLC3"/>
<dbReference type="EMBL" id="BMEO01000002">
    <property type="protein sequence ID" value="GGF87366.1"/>
    <property type="molecule type" value="Genomic_DNA"/>
</dbReference>
<evidence type="ECO:0008006" key="3">
    <source>
        <dbReference type="Google" id="ProtNLM"/>
    </source>
</evidence>
<dbReference type="InterPro" id="IPR029044">
    <property type="entry name" value="Nucleotide-diphossugar_trans"/>
</dbReference>
<name>A0A917FLC3_9GAMM</name>
<accession>A0A917FLC3</accession>
<protein>
    <recommendedName>
        <fullName evidence="3">Nucleotide-diphospho-sugar transferase</fullName>
    </recommendedName>
</protein>
<dbReference type="Proteomes" id="UP000605253">
    <property type="component" value="Unassembled WGS sequence"/>
</dbReference>
<evidence type="ECO:0000313" key="1">
    <source>
        <dbReference type="EMBL" id="GGF87366.1"/>
    </source>
</evidence>
<keyword evidence="2" id="KW-1185">Reference proteome</keyword>
<evidence type="ECO:0000313" key="2">
    <source>
        <dbReference type="Proteomes" id="UP000605253"/>
    </source>
</evidence>
<reference evidence="1" key="1">
    <citation type="journal article" date="2014" name="Int. J. Syst. Evol. Microbiol.">
        <title>Complete genome sequence of Corynebacterium casei LMG S-19264T (=DSM 44701T), isolated from a smear-ripened cheese.</title>
        <authorList>
            <consortium name="US DOE Joint Genome Institute (JGI-PGF)"/>
            <person name="Walter F."/>
            <person name="Albersmeier A."/>
            <person name="Kalinowski J."/>
            <person name="Ruckert C."/>
        </authorList>
    </citation>
    <scope>NUCLEOTIDE SEQUENCE</scope>
    <source>
        <strain evidence="1">CGMCC 1.12181</strain>
    </source>
</reference>
<organism evidence="1 2">
    <name type="scientific">Marinicella pacifica</name>
    <dbReference type="NCBI Taxonomy" id="1171543"/>
    <lineage>
        <taxon>Bacteria</taxon>
        <taxon>Pseudomonadati</taxon>
        <taxon>Pseudomonadota</taxon>
        <taxon>Gammaproteobacteria</taxon>
        <taxon>Lysobacterales</taxon>
        <taxon>Marinicellaceae</taxon>
        <taxon>Marinicella</taxon>
    </lineage>
</organism>
<gene>
    <name evidence="1" type="ORF">GCM10011365_05550</name>
</gene>
<comment type="caution">
    <text evidence="1">The sequence shown here is derived from an EMBL/GenBank/DDBJ whole genome shotgun (WGS) entry which is preliminary data.</text>
</comment>
<dbReference type="Gene3D" id="3.90.550.10">
    <property type="entry name" value="Spore Coat Polysaccharide Biosynthesis Protein SpsA, Chain A"/>
    <property type="match status" value="1"/>
</dbReference>
<sequence length="309" mass="36373">MNNKLAILIIIEPGLLEQQAELLIKSIHKYLTAEIDIFTFSPRVDRKPGSHMESFLKYQVTHHFNSDLNIDYPDFPLANGLYASSFFEREQPEYSKILLTDTDTVFINNLPNEIFENNTVFVSPADNKGVGSEGNDDPEDIFWRQMFEFFDIDLPEANMTTTVRNNTIRPYHNSGFVLVNGIDGFYQQWFKDFDELMKSNIRPKFVGRDGTNFGFFEQLVLSITTERIINKKRFFPRQLNYPIPFQPYLSSEKRSLDFNELCHIHYHKWFQHPGFLDHVTTDEDKKTEQYRWLKEQLPLQPTIDGPFKC</sequence>